<keyword evidence="4" id="KW-1185">Reference proteome</keyword>
<keyword evidence="2" id="KW-0472">Membrane</keyword>
<dbReference type="InterPro" id="IPR010608">
    <property type="entry name" value="DUF1195"/>
</dbReference>
<proteinExistence type="predicted"/>
<evidence type="ECO:0000256" key="2">
    <source>
        <dbReference type="SAM" id="Phobius"/>
    </source>
</evidence>
<dbReference type="PANTHER" id="PTHR34358">
    <property type="entry name" value="OS03G0411600 PROTEIN"/>
    <property type="match status" value="1"/>
</dbReference>
<evidence type="ECO:0000256" key="1">
    <source>
        <dbReference type="SAM" id="MobiDB-lite"/>
    </source>
</evidence>
<keyword evidence="2" id="KW-0812">Transmembrane</keyword>
<reference evidence="3" key="1">
    <citation type="journal article" date="2023" name="Nat. Commun.">
        <title>Diploid and tetraploid genomes of Acorus and the evolution of monocots.</title>
        <authorList>
            <person name="Ma L."/>
            <person name="Liu K.W."/>
            <person name="Li Z."/>
            <person name="Hsiao Y.Y."/>
            <person name="Qi Y."/>
            <person name="Fu T."/>
            <person name="Tang G.D."/>
            <person name="Zhang D."/>
            <person name="Sun W.H."/>
            <person name="Liu D.K."/>
            <person name="Li Y."/>
            <person name="Chen G.Z."/>
            <person name="Liu X.D."/>
            <person name="Liao X.Y."/>
            <person name="Jiang Y.T."/>
            <person name="Yu X."/>
            <person name="Hao Y."/>
            <person name="Huang J."/>
            <person name="Zhao X.W."/>
            <person name="Ke S."/>
            <person name="Chen Y.Y."/>
            <person name="Wu W.L."/>
            <person name="Hsu J.L."/>
            <person name="Lin Y.F."/>
            <person name="Huang M.D."/>
            <person name="Li C.Y."/>
            <person name="Huang L."/>
            <person name="Wang Z.W."/>
            <person name="Zhao X."/>
            <person name="Zhong W.Y."/>
            <person name="Peng D.H."/>
            <person name="Ahmad S."/>
            <person name="Lan S."/>
            <person name="Zhang J.S."/>
            <person name="Tsai W.C."/>
            <person name="Van de Peer Y."/>
            <person name="Liu Z.J."/>
        </authorList>
    </citation>
    <scope>NUCLEOTIDE SEQUENCE</scope>
    <source>
        <strain evidence="3">SCP</strain>
    </source>
</reference>
<gene>
    <name evidence="3" type="ORF">QJS04_geneDACA015232</name>
</gene>
<keyword evidence="2" id="KW-1133">Transmembrane helix</keyword>
<reference evidence="3" key="2">
    <citation type="submission" date="2023-06" db="EMBL/GenBank/DDBJ databases">
        <authorList>
            <person name="Ma L."/>
            <person name="Liu K.-W."/>
            <person name="Li Z."/>
            <person name="Hsiao Y.-Y."/>
            <person name="Qi Y."/>
            <person name="Fu T."/>
            <person name="Tang G."/>
            <person name="Zhang D."/>
            <person name="Sun W.-H."/>
            <person name="Liu D.-K."/>
            <person name="Li Y."/>
            <person name="Chen G.-Z."/>
            <person name="Liu X.-D."/>
            <person name="Liao X.-Y."/>
            <person name="Jiang Y.-T."/>
            <person name="Yu X."/>
            <person name="Hao Y."/>
            <person name="Huang J."/>
            <person name="Zhao X.-W."/>
            <person name="Ke S."/>
            <person name="Chen Y.-Y."/>
            <person name="Wu W.-L."/>
            <person name="Hsu J.-L."/>
            <person name="Lin Y.-F."/>
            <person name="Huang M.-D."/>
            <person name="Li C.-Y."/>
            <person name="Huang L."/>
            <person name="Wang Z.-W."/>
            <person name="Zhao X."/>
            <person name="Zhong W.-Y."/>
            <person name="Peng D.-H."/>
            <person name="Ahmad S."/>
            <person name="Lan S."/>
            <person name="Zhang J.-S."/>
            <person name="Tsai W.-C."/>
            <person name="Van De Peer Y."/>
            <person name="Liu Z.-J."/>
        </authorList>
    </citation>
    <scope>NUCLEOTIDE SEQUENCE</scope>
    <source>
        <strain evidence="3">SCP</strain>
        <tissue evidence="3">Leaves</tissue>
    </source>
</reference>
<dbReference type="EMBL" id="JAUJYN010000007">
    <property type="protein sequence ID" value="KAK1267169.1"/>
    <property type="molecule type" value="Genomic_DNA"/>
</dbReference>
<dbReference type="AlphaFoldDB" id="A0AAV9ASM7"/>
<protein>
    <submittedName>
        <fullName evidence="3">Uncharacterized protein</fullName>
    </submittedName>
</protein>
<dbReference type="PANTHER" id="PTHR34358:SF2">
    <property type="entry name" value="OS03G0411600 PROTEIN"/>
    <property type="match status" value="1"/>
</dbReference>
<dbReference type="Proteomes" id="UP001179952">
    <property type="component" value="Unassembled WGS sequence"/>
</dbReference>
<sequence>MQSVSTCIISFELLYTHLPPLLSSHSIHTRRSHNRERSALSLSLFPKMKDDEDLLPTMTSPSKPSSTGVGDSSLFGRGRYKFWALGAILLLAFWSMFTGTVTLKWSAGNFNGLSSSDMDAPIHADLDVLEIEEREKVVRHMWDVYAHNPRIRLPRFWQEAFEAAYEDLASDDQTVHDAAVSEIAKMSMRLVELEPPPHQSSTSTREKDSKEDGARGKTKSAVASH</sequence>
<feature type="region of interest" description="Disordered" evidence="1">
    <location>
        <begin position="190"/>
        <end position="225"/>
    </location>
</feature>
<feature type="transmembrane region" description="Helical" evidence="2">
    <location>
        <begin position="82"/>
        <end position="105"/>
    </location>
</feature>
<name>A0AAV9ASM7_ACOGR</name>
<evidence type="ECO:0000313" key="3">
    <source>
        <dbReference type="EMBL" id="KAK1267169.1"/>
    </source>
</evidence>
<dbReference type="Pfam" id="PF06708">
    <property type="entry name" value="DUF1195"/>
    <property type="match status" value="1"/>
</dbReference>
<evidence type="ECO:0000313" key="4">
    <source>
        <dbReference type="Proteomes" id="UP001179952"/>
    </source>
</evidence>
<feature type="compositionally biased region" description="Basic and acidic residues" evidence="1">
    <location>
        <begin position="204"/>
        <end position="215"/>
    </location>
</feature>
<comment type="caution">
    <text evidence="3">The sequence shown here is derived from an EMBL/GenBank/DDBJ whole genome shotgun (WGS) entry which is preliminary data.</text>
</comment>
<organism evidence="3 4">
    <name type="scientific">Acorus gramineus</name>
    <name type="common">Dwarf sweet flag</name>
    <dbReference type="NCBI Taxonomy" id="55184"/>
    <lineage>
        <taxon>Eukaryota</taxon>
        <taxon>Viridiplantae</taxon>
        <taxon>Streptophyta</taxon>
        <taxon>Embryophyta</taxon>
        <taxon>Tracheophyta</taxon>
        <taxon>Spermatophyta</taxon>
        <taxon>Magnoliopsida</taxon>
        <taxon>Liliopsida</taxon>
        <taxon>Acoraceae</taxon>
        <taxon>Acorus</taxon>
    </lineage>
</organism>
<accession>A0AAV9ASM7</accession>